<evidence type="ECO:0000313" key="2">
    <source>
        <dbReference type="Proteomes" id="UP000022082"/>
    </source>
</evidence>
<protein>
    <submittedName>
        <fullName evidence="1">Uncharacterized protein</fullName>
    </submittedName>
</protein>
<name>A0A015Y4J1_BACFG</name>
<gene>
    <name evidence="1" type="ORF">M136_3970</name>
</gene>
<evidence type="ECO:0000313" key="1">
    <source>
        <dbReference type="EMBL" id="EXZ26862.1"/>
    </source>
</evidence>
<dbReference type="Proteomes" id="UP000022082">
    <property type="component" value="Unassembled WGS sequence"/>
</dbReference>
<sequence>NNLMERIPILYRNPLIMKPCGIIMLSGINLSFERLSPSKGQVGYVLLTRAPVASKESKLSS</sequence>
<dbReference type="AlphaFoldDB" id="A0A015Y4J1"/>
<dbReference type="EMBL" id="JGDJ01000267">
    <property type="protein sequence ID" value="EXZ26862.1"/>
    <property type="molecule type" value="Genomic_DNA"/>
</dbReference>
<reference evidence="1 2" key="1">
    <citation type="submission" date="2014-02" db="EMBL/GenBank/DDBJ databases">
        <authorList>
            <person name="Sears C."/>
            <person name="Carroll K."/>
            <person name="Sack B.R."/>
            <person name="Qadri F."/>
            <person name="Myers L.L."/>
            <person name="Chung G.-T."/>
            <person name="Escheverria P."/>
            <person name="Fraser C.M."/>
            <person name="Sadzewicz L."/>
            <person name="Shefchek K.A."/>
            <person name="Tallon L."/>
            <person name="Das S.P."/>
            <person name="Daugherty S."/>
            <person name="Mongodin E.F."/>
        </authorList>
    </citation>
    <scope>NUCLEOTIDE SEQUENCE [LARGE SCALE GENOMIC DNA]</scope>
    <source>
        <strain evidence="1 2">S36L11</strain>
    </source>
</reference>
<proteinExistence type="predicted"/>
<comment type="caution">
    <text evidence="1">The sequence shown here is derived from an EMBL/GenBank/DDBJ whole genome shotgun (WGS) entry which is preliminary data.</text>
</comment>
<accession>A0A015Y4J1</accession>
<organism evidence="1 2">
    <name type="scientific">Bacteroides fragilis str. S36L11</name>
    <dbReference type="NCBI Taxonomy" id="1339327"/>
    <lineage>
        <taxon>Bacteria</taxon>
        <taxon>Pseudomonadati</taxon>
        <taxon>Bacteroidota</taxon>
        <taxon>Bacteroidia</taxon>
        <taxon>Bacteroidales</taxon>
        <taxon>Bacteroidaceae</taxon>
        <taxon>Bacteroides</taxon>
    </lineage>
</organism>
<feature type="non-terminal residue" evidence="1">
    <location>
        <position position="1"/>
    </location>
</feature>